<evidence type="ECO:0000256" key="2">
    <source>
        <dbReference type="ARBA" id="ARBA00004370"/>
    </source>
</evidence>
<evidence type="ECO:0000256" key="11">
    <source>
        <dbReference type="ARBA" id="ARBA00023012"/>
    </source>
</evidence>
<evidence type="ECO:0000256" key="5">
    <source>
        <dbReference type="ARBA" id="ARBA00022679"/>
    </source>
</evidence>
<dbReference type="Gene3D" id="3.40.50.2300">
    <property type="match status" value="1"/>
</dbReference>
<comment type="caution">
    <text evidence="19">The sequence shown here is derived from an EMBL/GenBank/DDBJ whole genome shotgun (WGS) entry which is preliminary data.</text>
</comment>
<dbReference type="InterPro" id="IPR004358">
    <property type="entry name" value="Sig_transdc_His_kin-like_C"/>
</dbReference>
<comment type="subunit">
    <text evidence="13">At low DSF concentrations, interacts with RpfF.</text>
</comment>
<keyword evidence="6" id="KW-0812">Transmembrane</keyword>
<dbReference type="FunFam" id="3.30.565.10:FF:000010">
    <property type="entry name" value="Sensor histidine kinase RcsC"/>
    <property type="match status" value="1"/>
</dbReference>
<dbReference type="InterPro" id="IPR001789">
    <property type="entry name" value="Sig_transdc_resp-reg_receiver"/>
</dbReference>
<gene>
    <name evidence="19" type="ORF">DES53_108193</name>
</gene>
<keyword evidence="5" id="KW-0808">Transferase</keyword>
<keyword evidence="9" id="KW-0067">ATP-binding</keyword>
<evidence type="ECO:0000256" key="3">
    <source>
        <dbReference type="ARBA" id="ARBA00012438"/>
    </source>
</evidence>
<evidence type="ECO:0000256" key="1">
    <source>
        <dbReference type="ARBA" id="ARBA00000085"/>
    </source>
</evidence>
<evidence type="ECO:0000256" key="14">
    <source>
        <dbReference type="ARBA" id="ARBA00068150"/>
    </source>
</evidence>
<dbReference type="PROSITE" id="PS50109">
    <property type="entry name" value="HIS_KIN"/>
    <property type="match status" value="1"/>
</dbReference>
<dbReference type="SMART" id="SM01079">
    <property type="entry name" value="CHASE"/>
    <property type="match status" value="1"/>
</dbReference>
<dbReference type="Gene3D" id="1.10.287.130">
    <property type="match status" value="1"/>
</dbReference>
<keyword evidence="20" id="KW-1185">Reference proteome</keyword>
<dbReference type="Gene3D" id="3.30.450.350">
    <property type="entry name" value="CHASE domain"/>
    <property type="match status" value="1"/>
</dbReference>
<dbReference type="InterPro" id="IPR042240">
    <property type="entry name" value="CHASE_sf"/>
</dbReference>
<evidence type="ECO:0000256" key="15">
    <source>
        <dbReference type="PROSITE-ProRule" id="PRU00169"/>
    </source>
</evidence>
<evidence type="ECO:0000256" key="4">
    <source>
        <dbReference type="ARBA" id="ARBA00022553"/>
    </source>
</evidence>
<dbReference type="PROSITE" id="PS50839">
    <property type="entry name" value="CHASE"/>
    <property type="match status" value="1"/>
</dbReference>
<dbReference type="Gene3D" id="3.30.565.10">
    <property type="entry name" value="Histidine kinase-like ATPase, C-terminal domain"/>
    <property type="match status" value="1"/>
</dbReference>
<keyword evidence="8 19" id="KW-0418">Kinase</keyword>
<organism evidence="19 20">
    <name type="scientific">Roseimicrobium gellanilyticum</name>
    <dbReference type="NCBI Taxonomy" id="748857"/>
    <lineage>
        <taxon>Bacteria</taxon>
        <taxon>Pseudomonadati</taxon>
        <taxon>Verrucomicrobiota</taxon>
        <taxon>Verrucomicrobiia</taxon>
        <taxon>Verrucomicrobiales</taxon>
        <taxon>Verrucomicrobiaceae</taxon>
        <taxon>Roseimicrobium</taxon>
    </lineage>
</organism>
<dbReference type="Pfam" id="PF02518">
    <property type="entry name" value="HATPase_c"/>
    <property type="match status" value="1"/>
</dbReference>
<feature type="modified residue" description="4-aspartylphosphate" evidence="15">
    <location>
        <position position="651"/>
    </location>
</feature>
<evidence type="ECO:0000256" key="12">
    <source>
        <dbReference type="ARBA" id="ARBA00023136"/>
    </source>
</evidence>
<dbReference type="SUPFAM" id="SSF47384">
    <property type="entry name" value="Homodimeric domain of signal transducing histidine kinase"/>
    <property type="match status" value="1"/>
</dbReference>
<reference evidence="19 20" key="1">
    <citation type="submission" date="2018-06" db="EMBL/GenBank/DDBJ databases">
        <title>Genomic Encyclopedia of Type Strains, Phase IV (KMG-IV): sequencing the most valuable type-strain genomes for metagenomic binning, comparative biology and taxonomic classification.</title>
        <authorList>
            <person name="Goeker M."/>
        </authorList>
    </citation>
    <scope>NUCLEOTIDE SEQUENCE [LARGE SCALE GENOMIC DNA]</scope>
    <source>
        <strain evidence="19 20">DSM 25532</strain>
    </source>
</reference>
<evidence type="ECO:0000259" key="18">
    <source>
        <dbReference type="PROSITE" id="PS50839"/>
    </source>
</evidence>
<dbReference type="CDD" id="cd17546">
    <property type="entry name" value="REC_hyHK_CKI1_RcsC-like"/>
    <property type="match status" value="1"/>
</dbReference>
<dbReference type="InterPro" id="IPR006189">
    <property type="entry name" value="CHASE_dom"/>
</dbReference>
<evidence type="ECO:0000259" key="17">
    <source>
        <dbReference type="PROSITE" id="PS50110"/>
    </source>
</evidence>
<feature type="domain" description="CHASE" evidence="18">
    <location>
        <begin position="61"/>
        <end position="282"/>
    </location>
</feature>
<dbReference type="Pfam" id="PF03924">
    <property type="entry name" value="CHASE"/>
    <property type="match status" value="1"/>
</dbReference>
<feature type="domain" description="Histidine kinase" evidence="16">
    <location>
        <begin position="360"/>
        <end position="577"/>
    </location>
</feature>
<dbReference type="AlphaFoldDB" id="A0A366HDJ7"/>
<evidence type="ECO:0000256" key="8">
    <source>
        <dbReference type="ARBA" id="ARBA00022777"/>
    </source>
</evidence>
<accession>A0A366HDJ7</accession>
<dbReference type="Pfam" id="PF00072">
    <property type="entry name" value="Response_reg"/>
    <property type="match status" value="1"/>
</dbReference>
<evidence type="ECO:0000313" key="20">
    <source>
        <dbReference type="Proteomes" id="UP000253426"/>
    </source>
</evidence>
<dbReference type="Pfam" id="PF00512">
    <property type="entry name" value="HisKA"/>
    <property type="match status" value="1"/>
</dbReference>
<dbReference type="FunFam" id="1.10.287.130:FF:000002">
    <property type="entry name" value="Two-component osmosensing histidine kinase"/>
    <property type="match status" value="1"/>
</dbReference>
<evidence type="ECO:0000313" key="19">
    <source>
        <dbReference type="EMBL" id="RBP40486.1"/>
    </source>
</evidence>
<dbReference type="InterPro" id="IPR011006">
    <property type="entry name" value="CheY-like_superfamily"/>
</dbReference>
<evidence type="ECO:0000256" key="6">
    <source>
        <dbReference type="ARBA" id="ARBA00022692"/>
    </source>
</evidence>
<keyword evidence="7" id="KW-0547">Nucleotide-binding</keyword>
<dbReference type="SMART" id="SM00448">
    <property type="entry name" value="REC"/>
    <property type="match status" value="1"/>
</dbReference>
<feature type="domain" description="Response regulatory" evidence="17">
    <location>
        <begin position="602"/>
        <end position="718"/>
    </location>
</feature>
<dbReference type="CDD" id="cd00082">
    <property type="entry name" value="HisKA"/>
    <property type="match status" value="1"/>
</dbReference>
<evidence type="ECO:0000256" key="10">
    <source>
        <dbReference type="ARBA" id="ARBA00022989"/>
    </source>
</evidence>
<dbReference type="Proteomes" id="UP000253426">
    <property type="component" value="Unassembled WGS sequence"/>
</dbReference>
<dbReference type="PRINTS" id="PR00344">
    <property type="entry name" value="BCTRLSENSOR"/>
</dbReference>
<dbReference type="GO" id="GO:0005524">
    <property type="term" value="F:ATP binding"/>
    <property type="evidence" value="ECO:0007669"/>
    <property type="project" value="UniProtKB-KW"/>
</dbReference>
<dbReference type="SUPFAM" id="SSF52172">
    <property type="entry name" value="CheY-like"/>
    <property type="match status" value="1"/>
</dbReference>
<dbReference type="GO" id="GO:0016020">
    <property type="term" value="C:membrane"/>
    <property type="evidence" value="ECO:0007669"/>
    <property type="project" value="UniProtKB-SubCell"/>
</dbReference>
<dbReference type="PANTHER" id="PTHR45339:SF1">
    <property type="entry name" value="HYBRID SIGNAL TRANSDUCTION HISTIDINE KINASE J"/>
    <property type="match status" value="1"/>
</dbReference>
<protein>
    <recommendedName>
        <fullName evidence="14">Sensory/regulatory protein RpfC</fullName>
        <ecNumber evidence="3">2.7.13.3</ecNumber>
    </recommendedName>
</protein>
<dbReference type="SMART" id="SM00388">
    <property type="entry name" value="HisKA"/>
    <property type="match status" value="1"/>
</dbReference>
<dbReference type="SMART" id="SM00387">
    <property type="entry name" value="HATPase_c"/>
    <property type="match status" value="1"/>
</dbReference>
<dbReference type="GO" id="GO:0000155">
    <property type="term" value="F:phosphorelay sensor kinase activity"/>
    <property type="evidence" value="ECO:0007669"/>
    <property type="project" value="InterPro"/>
</dbReference>
<dbReference type="InterPro" id="IPR036097">
    <property type="entry name" value="HisK_dim/P_sf"/>
</dbReference>
<dbReference type="EMBL" id="QNRR01000008">
    <property type="protein sequence ID" value="RBP40486.1"/>
    <property type="molecule type" value="Genomic_DNA"/>
</dbReference>
<dbReference type="InterPro" id="IPR036890">
    <property type="entry name" value="HATPase_C_sf"/>
</dbReference>
<sequence>MLALVLGTLLSTVLAGVLRRGQDHVWVEEVRKLAQDRAEVIQGQVLRSMEVLHAIAAFFDANPDATRAEFRVFVDRALSRQPELQALAWDPRVPGSERTAWENRARAEGFPTFGFTEEKSHEEGVIVPAAIREEYFPVYYLESLQRNVAALGFDVGAEPKRREALERARDTALPCATVPIRLAQEPGSQKGFIVFLPVYSVRPPPGTQEARRGALRGFATAVFRIGDLVSLSLRTVGENGVALSVRDQADGSLLYRQVGERLPNRPSWQSSVEVAGRHWTLSFEPIEGFIAPASDTLLWLAPCSTMLITLLLTGYLWSSARRASELRRSHESLESEVHVRKQAEAAAESANRAKSEFIANMSHEIRTPMNAIIGYSQILARDPGLHPFHRDAVTTILSSGDHLLHIINEILDLSKIDAGRMELEPVDFDLTVLVRELEAMFHHPCEEKKLGLRMEAAALEQPVWVHGDEGKLRQVLINLLANAVKFTARGRVTLRVLQGEEGHWRFEVEDTGMGIEPAVQTQIFEPFQQGPAARGRGGTGLGLAIARRQVEIMKGKLEVRSELEVGSCFAVSVELPPAVVVRGHTPPVLREVKGLADGCRVRALVVDDIAENRQVLSTMLTQIGCEVVLAENGRQALEAVRVSRPQIVFMDMRMPELDGVEATRRIAEEFGETGVKVVATSASALSHEKEQYLKAGCDDFVAKPFRAERIYACLLHLPSVRFIYKERVAPDESGDTIDLRQVALPEDLASRLAVAAELHSATVLKSCLGEVEKLGPAGERLAQHLRGFLASYDMKSIQRLVAQIPIT</sequence>
<keyword evidence="10" id="KW-1133">Transmembrane helix</keyword>
<comment type="catalytic activity">
    <reaction evidence="1">
        <text>ATP + protein L-histidine = ADP + protein N-phospho-L-histidine.</text>
        <dbReference type="EC" id="2.7.13.3"/>
    </reaction>
</comment>
<keyword evidence="11" id="KW-0902">Two-component regulatory system</keyword>
<dbReference type="PROSITE" id="PS50110">
    <property type="entry name" value="RESPONSE_REGULATORY"/>
    <property type="match status" value="1"/>
</dbReference>
<dbReference type="PANTHER" id="PTHR45339">
    <property type="entry name" value="HYBRID SIGNAL TRANSDUCTION HISTIDINE KINASE J"/>
    <property type="match status" value="1"/>
</dbReference>
<evidence type="ECO:0000256" key="7">
    <source>
        <dbReference type="ARBA" id="ARBA00022741"/>
    </source>
</evidence>
<keyword evidence="4 15" id="KW-0597">Phosphoprotein</keyword>
<comment type="subcellular location">
    <subcellularLocation>
        <location evidence="2">Membrane</location>
    </subcellularLocation>
</comment>
<dbReference type="InterPro" id="IPR005467">
    <property type="entry name" value="His_kinase_dom"/>
</dbReference>
<proteinExistence type="predicted"/>
<evidence type="ECO:0000259" key="16">
    <source>
        <dbReference type="PROSITE" id="PS50109"/>
    </source>
</evidence>
<dbReference type="InterPro" id="IPR003594">
    <property type="entry name" value="HATPase_dom"/>
</dbReference>
<keyword evidence="12" id="KW-0472">Membrane</keyword>
<evidence type="ECO:0000256" key="9">
    <source>
        <dbReference type="ARBA" id="ARBA00022840"/>
    </source>
</evidence>
<dbReference type="EC" id="2.7.13.3" evidence="3"/>
<evidence type="ECO:0000256" key="13">
    <source>
        <dbReference type="ARBA" id="ARBA00064003"/>
    </source>
</evidence>
<dbReference type="InterPro" id="IPR003661">
    <property type="entry name" value="HisK_dim/P_dom"/>
</dbReference>
<name>A0A366HDJ7_9BACT</name>
<dbReference type="SUPFAM" id="SSF55874">
    <property type="entry name" value="ATPase domain of HSP90 chaperone/DNA topoisomerase II/histidine kinase"/>
    <property type="match status" value="1"/>
</dbReference>